<dbReference type="InterPro" id="IPR005078">
    <property type="entry name" value="Peptidase_C54"/>
</dbReference>
<dbReference type="Pfam" id="PF03416">
    <property type="entry name" value="Peptidase_C54"/>
    <property type="match status" value="1"/>
</dbReference>
<dbReference type="GO" id="GO:0015031">
    <property type="term" value="P:protein transport"/>
    <property type="evidence" value="ECO:0007669"/>
    <property type="project" value="UniProtKB-KW"/>
</dbReference>
<comment type="catalytic activity">
    <reaction evidence="10">
        <text>[protein]-C-terminal L-amino acid-glycyl-phosphatidylserine + H2O = [protein]-C-terminal L-amino acid-glycine + a 1,2-diacyl-sn-glycero-3-phospho-L-serine</text>
        <dbReference type="Rhea" id="RHEA:67576"/>
        <dbReference type="Rhea" id="RHEA-COMP:17324"/>
        <dbReference type="Rhea" id="RHEA-COMP:17326"/>
        <dbReference type="ChEBI" id="CHEBI:15377"/>
        <dbReference type="ChEBI" id="CHEBI:57262"/>
        <dbReference type="ChEBI" id="CHEBI:172940"/>
        <dbReference type="ChEBI" id="CHEBI:172942"/>
    </reaction>
    <physiologicalReaction direction="left-to-right" evidence="10">
        <dbReference type="Rhea" id="RHEA:67577"/>
    </physiologicalReaction>
</comment>
<dbReference type="PANTHER" id="PTHR22624:SF36">
    <property type="entry name" value="CYSTEINE PROTEASE ATG4D"/>
    <property type="match status" value="1"/>
</dbReference>
<dbReference type="OMA" id="MPRDWAW"/>
<dbReference type="Proteomes" id="UP000261620">
    <property type="component" value="Unplaced"/>
</dbReference>
<accession>A0A3Q4B113</accession>
<dbReference type="InterPro" id="IPR038765">
    <property type="entry name" value="Papain-like_cys_pep_sf"/>
</dbReference>
<evidence type="ECO:0000256" key="8">
    <source>
        <dbReference type="ARBA" id="ARBA00022927"/>
    </source>
</evidence>
<reference evidence="15" key="2">
    <citation type="submission" date="2025-09" db="UniProtKB">
        <authorList>
            <consortium name="Ensembl"/>
        </authorList>
    </citation>
    <scope>IDENTIFICATION</scope>
</reference>
<dbReference type="GO" id="GO:0000045">
    <property type="term" value="P:autophagosome assembly"/>
    <property type="evidence" value="ECO:0007669"/>
    <property type="project" value="TreeGrafter"/>
</dbReference>
<comment type="similarity">
    <text evidence="2 12">Belongs to the peptidase C54 family.</text>
</comment>
<evidence type="ECO:0000256" key="5">
    <source>
        <dbReference type="ARBA" id="ARBA00022670"/>
    </source>
</evidence>
<evidence type="ECO:0000256" key="6">
    <source>
        <dbReference type="ARBA" id="ARBA00022801"/>
    </source>
</evidence>
<keyword evidence="16" id="KW-1185">Reference proteome</keyword>
<protein>
    <recommendedName>
        <fullName evidence="12">Cysteine protease</fullName>
        <ecNumber evidence="12">3.4.22.-</ecNumber>
    </recommendedName>
</protein>
<evidence type="ECO:0000256" key="2">
    <source>
        <dbReference type="ARBA" id="ARBA00010958"/>
    </source>
</evidence>
<evidence type="ECO:0000259" key="14">
    <source>
        <dbReference type="Pfam" id="PF03416"/>
    </source>
</evidence>
<dbReference type="GO" id="GO:0000423">
    <property type="term" value="P:mitophagy"/>
    <property type="evidence" value="ECO:0007669"/>
    <property type="project" value="TreeGrafter"/>
</dbReference>
<evidence type="ECO:0000313" key="16">
    <source>
        <dbReference type="Proteomes" id="UP000261620"/>
    </source>
</evidence>
<evidence type="ECO:0000313" key="15">
    <source>
        <dbReference type="Ensembl" id="ENSMMOP00000010970.1"/>
    </source>
</evidence>
<comment type="catalytic activity">
    <reaction evidence="11">
        <text>[protein]-C-terminal L-amino acid-glycyl-phosphatidylethanolamide + H2O = [protein]-C-terminal L-amino acid-glycine + a 1,2-diacyl-sn-glycero-3-phosphoethanolamine</text>
        <dbReference type="Rhea" id="RHEA:67548"/>
        <dbReference type="Rhea" id="RHEA-COMP:17323"/>
        <dbReference type="Rhea" id="RHEA-COMP:17324"/>
        <dbReference type="ChEBI" id="CHEBI:15377"/>
        <dbReference type="ChEBI" id="CHEBI:64612"/>
        <dbReference type="ChEBI" id="CHEBI:172940"/>
        <dbReference type="ChEBI" id="CHEBI:172941"/>
    </reaction>
    <physiologicalReaction direction="left-to-right" evidence="11">
        <dbReference type="Rhea" id="RHEA:67549"/>
    </physiologicalReaction>
</comment>
<keyword evidence="6 12" id="KW-0378">Hydrolase</keyword>
<keyword evidence="9 12" id="KW-0072">Autophagy</keyword>
<feature type="region of interest" description="Disordered" evidence="13">
    <location>
        <begin position="187"/>
        <end position="226"/>
    </location>
</feature>
<feature type="compositionally biased region" description="Polar residues" evidence="13">
    <location>
        <begin position="198"/>
        <end position="210"/>
    </location>
</feature>
<dbReference type="Ensembl" id="ENSMMOT00000011158.1">
    <property type="protein sequence ID" value="ENSMMOP00000010970.1"/>
    <property type="gene ID" value="ENSMMOG00000008459.1"/>
</dbReference>
<name>A0A3Q4B113_MOLML</name>
<evidence type="ECO:0000256" key="4">
    <source>
        <dbReference type="ARBA" id="ARBA00022490"/>
    </source>
</evidence>
<feature type="domain" description="Peptidase C54 catalytic" evidence="14">
    <location>
        <begin position="104"/>
        <end position="426"/>
    </location>
</feature>
<evidence type="ECO:0000256" key="7">
    <source>
        <dbReference type="ARBA" id="ARBA00022807"/>
    </source>
</evidence>
<proteinExistence type="inferred from homology"/>
<organism evidence="15 16">
    <name type="scientific">Mola mola</name>
    <name type="common">Ocean sunfish</name>
    <name type="synonym">Tetraodon mola</name>
    <dbReference type="NCBI Taxonomy" id="94237"/>
    <lineage>
        <taxon>Eukaryota</taxon>
        <taxon>Metazoa</taxon>
        <taxon>Chordata</taxon>
        <taxon>Craniata</taxon>
        <taxon>Vertebrata</taxon>
        <taxon>Euteleostomi</taxon>
        <taxon>Actinopterygii</taxon>
        <taxon>Neopterygii</taxon>
        <taxon>Teleostei</taxon>
        <taxon>Neoteleostei</taxon>
        <taxon>Acanthomorphata</taxon>
        <taxon>Eupercaria</taxon>
        <taxon>Tetraodontiformes</taxon>
        <taxon>Molidae</taxon>
        <taxon>Mola</taxon>
    </lineage>
</organism>
<keyword evidence="3" id="KW-0813">Transport</keyword>
<keyword evidence="8 12" id="KW-0653">Protein transport</keyword>
<dbReference type="GO" id="GO:0019786">
    <property type="term" value="F:protein-phosphatidylethanolamide deconjugating activity"/>
    <property type="evidence" value="ECO:0007669"/>
    <property type="project" value="InterPro"/>
</dbReference>
<keyword evidence="5 12" id="KW-0645">Protease</keyword>
<comment type="function">
    <text evidence="12">Cysteine protease that plays a key role in autophagy by mediating both proteolytic activation and delipidation of ATG8 family proteins.</text>
</comment>
<dbReference type="STRING" id="94237.ENSMMOP00000010970"/>
<dbReference type="InterPro" id="IPR046792">
    <property type="entry name" value="Peptidase_C54_cat"/>
</dbReference>
<evidence type="ECO:0000256" key="9">
    <source>
        <dbReference type="ARBA" id="ARBA00023006"/>
    </source>
</evidence>
<dbReference type="SUPFAM" id="SSF54001">
    <property type="entry name" value="Cysteine proteinases"/>
    <property type="match status" value="1"/>
</dbReference>
<dbReference type="PANTHER" id="PTHR22624">
    <property type="entry name" value="CYSTEINE PROTEASE ATG4"/>
    <property type="match status" value="1"/>
</dbReference>
<evidence type="ECO:0000256" key="13">
    <source>
        <dbReference type="SAM" id="MobiDB-lite"/>
    </source>
</evidence>
<dbReference type="GO" id="GO:0016485">
    <property type="term" value="P:protein processing"/>
    <property type="evidence" value="ECO:0007669"/>
    <property type="project" value="TreeGrafter"/>
</dbReference>
<dbReference type="GO" id="GO:0035973">
    <property type="term" value="P:aggrephagy"/>
    <property type="evidence" value="ECO:0007669"/>
    <property type="project" value="TreeGrafter"/>
</dbReference>
<evidence type="ECO:0000256" key="12">
    <source>
        <dbReference type="RuleBase" id="RU363115"/>
    </source>
</evidence>
<dbReference type="GO" id="GO:0005737">
    <property type="term" value="C:cytoplasm"/>
    <property type="evidence" value="ECO:0007669"/>
    <property type="project" value="UniProtKB-SubCell"/>
</dbReference>
<evidence type="ECO:0000256" key="11">
    <source>
        <dbReference type="ARBA" id="ARBA00029362"/>
    </source>
</evidence>
<keyword evidence="4 12" id="KW-0963">Cytoplasm</keyword>
<dbReference type="AlphaFoldDB" id="A0A3Q4B113"/>
<dbReference type="GO" id="GO:0004197">
    <property type="term" value="F:cysteine-type endopeptidase activity"/>
    <property type="evidence" value="ECO:0007669"/>
    <property type="project" value="TreeGrafter"/>
</dbReference>
<keyword evidence="7" id="KW-0788">Thiol protease</keyword>
<evidence type="ECO:0000256" key="3">
    <source>
        <dbReference type="ARBA" id="ARBA00022448"/>
    </source>
</evidence>
<evidence type="ECO:0000256" key="10">
    <source>
        <dbReference type="ARBA" id="ARBA00029289"/>
    </source>
</evidence>
<evidence type="ECO:0000256" key="1">
    <source>
        <dbReference type="ARBA" id="ARBA00004496"/>
    </source>
</evidence>
<reference evidence="15" key="1">
    <citation type="submission" date="2025-08" db="UniProtKB">
        <authorList>
            <consortium name="Ensembl"/>
        </authorList>
    </citation>
    <scope>IDENTIFICATION</scope>
</reference>
<sequence length="484" mass="54119">MNSVSPSAAHYIGGVMQDELVESQRQQPLERQGSFGLMLRQTADPNREANGEPEEMYKLKAKLMSAWNNVKYGWTVKSKTSFNKISPVHILGHSYLLNSEDEVERFRLAFISRIWLTYRREFPQLEGSTWTTDCGWGCMLRSGQMMLSLSHCLIDLYSVDWAWPDAPQLTDVDLEVFRPRSPARAGAIPIPSFGSPRGPNTAQKSLSNDQAPRGSPKKKPESVRDREAELKHHQLVVWFGDQPSAPFGIHQLVEIGKSSGKKAGDWYAVAKTSEDHSLAVYVAQDCTVYKEDVVRLCDLSLSQTPYGPSSQAWKSVIILVPVRLGGESLNPSYIECVKNILKLDCCIGIIGGKPKHSLYFIGFQDEQLLYLDPHYCQPVMDMTQYNFSLESFHCSAPKKMPFSRMDPSCTIGFYAKNKKDFESLCSAVGALSSSKEKYPVFTFVEGCSQDYGLEGHSSSNSGPAGHILPPGRLARRNSDEFVFL</sequence>
<dbReference type="GO" id="GO:0034727">
    <property type="term" value="P:piecemeal microautophagy of the nucleus"/>
    <property type="evidence" value="ECO:0007669"/>
    <property type="project" value="TreeGrafter"/>
</dbReference>
<comment type="subcellular location">
    <subcellularLocation>
        <location evidence="1 12">Cytoplasm</location>
    </subcellularLocation>
</comment>
<dbReference type="EC" id="3.4.22.-" evidence="12"/>